<dbReference type="RefSeq" id="WP_069663894.1">
    <property type="nucleotide sequence ID" value="NZ_JBHUJJ010000001.1"/>
</dbReference>
<organism evidence="1 2">
    <name type="scientific">Enterococcus termitis</name>
    <dbReference type="NCBI Taxonomy" id="332950"/>
    <lineage>
        <taxon>Bacteria</taxon>
        <taxon>Bacillati</taxon>
        <taxon>Bacillota</taxon>
        <taxon>Bacilli</taxon>
        <taxon>Lactobacillales</taxon>
        <taxon>Enterococcaceae</taxon>
        <taxon>Enterococcus</taxon>
    </lineage>
</organism>
<reference evidence="2" key="1">
    <citation type="submission" date="2016-09" db="EMBL/GenBank/DDBJ databases">
        <authorList>
            <person name="Gulvik C.A."/>
        </authorList>
    </citation>
    <scope>NUCLEOTIDE SEQUENCE [LARGE SCALE GENOMIC DNA]</scope>
    <source>
        <strain evidence="2">LMG 8895</strain>
    </source>
</reference>
<gene>
    <name evidence="1" type="ORF">BCR25_19435</name>
</gene>
<evidence type="ECO:0008006" key="3">
    <source>
        <dbReference type="Google" id="ProtNLM"/>
    </source>
</evidence>
<dbReference type="Proteomes" id="UP000095094">
    <property type="component" value="Unassembled WGS sequence"/>
</dbReference>
<evidence type="ECO:0000313" key="1">
    <source>
        <dbReference type="EMBL" id="OEG12785.1"/>
    </source>
</evidence>
<protein>
    <recommendedName>
        <fullName evidence="3">DUF2247 domain-containing protein</fullName>
    </recommendedName>
</protein>
<proteinExistence type="predicted"/>
<sequence>MNLMNLKEKKISYNWKTIYVGIIQNFFEPQVISDYAIELMELGKDDDFISELAWGVKSDNLQQVLFEIKSRYFPNLEEDDDDYKIEELKLRFVYLSKLADTISDDDDLLNKIAEFYNNNGYPEDMAEFINYMPQEVPTTKKGLIDRFHRFLDSENNKINEN</sequence>
<name>A0A1E5GJL3_9ENTE</name>
<dbReference type="EMBL" id="MIJY01000026">
    <property type="protein sequence ID" value="OEG12785.1"/>
    <property type="molecule type" value="Genomic_DNA"/>
</dbReference>
<evidence type="ECO:0000313" key="2">
    <source>
        <dbReference type="Proteomes" id="UP000095094"/>
    </source>
</evidence>
<dbReference type="InterPro" id="IPR016630">
    <property type="entry name" value="UCP015278"/>
</dbReference>
<accession>A0A1E5GJL3</accession>
<dbReference type="OrthoDB" id="2882291at2"/>
<dbReference type="AlphaFoldDB" id="A0A1E5GJL3"/>
<dbReference type="PIRSF" id="PIRSF015278">
    <property type="entry name" value="UCP015278"/>
    <property type="match status" value="1"/>
</dbReference>
<keyword evidence="2" id="KW-1185">Reference proteome</keyword>
<comment type="caution">
    <text evidence="1">The sequence shown here is derived from an EMBL/GenBank/DDBJ whole genome shotgun (WGS) entry which is preliminary data.</text>
</comment>
<dbReference type="Pfam" id="PF10004">
    <property type="entry name" value="DUF2247"/>
    <property type="match status" value="1"/>
</dbReference>